<protein>
    <submittedName>
        <fullName evidence="6">Uncharacterized protein</fullName>
    </submittedName>
</protein>
<name>A0A645FQ31_9ZZZZ</name>
<evidence type="ECO:0000256" key="4">
    <source>
        <dbReference type="ARBA" id="ARBA00022989"/>
    </source>
</evidence>
<comment type="caution">
    <text evidence="6">The sequence shown here is derived from an EMBL/GenBank/DDBJ whole genome shotgun (WGS) entry which is preliminary data.</text>
</comment>
<sequence length="66" mass="6785">MGAIPGGGMIGEMLILSIYGFPPTALPIIAVISTIIDAPATVLNSTGNTVCAMLVSRLVDGKNWLK</sequence>
<evidence type="ECO:0000256" key="1">
    <source>
        <dbReference type="ARBA" id="ARBA00004141"/>
    </source>
</evidence>
<organism evidence="6">
    <name type="scientific">bioreactor metagenome</name>
    <dbReference type="NCBI Taxonomy" id="1076179"/>
    <lineage>
        <taxon>unclassified sequences</taxon>
        <taxon>metagenomes</taxon>
        <taxon>ecological metagenomes</taxon>
    </lineage>
</organism>
<keyword evidence="4" id="KW-1133">Transmembrane helix</keyword>
<dbReference type="SUPFAM" id="SSF118215">
    <property type="entry name" value="Proton glutamate symport protein"/>
    <property type="match status" value="1"/>
</dbReference>
<dbReference type="GO" id="GO:0015293">
    <property type="term" value="F:symporter activity"/>
    <property type="evidence" value="ECO:0007669"/>
    <property type="project" value="InterPro"/>
</dbReference>
<comment type="subcellular location">
    <subcellularLocation>
        <location evidence="1">Membrane</location>
        <topology evidence="1">Multi-pass membrane protein</topology>
    </subcellularLocation>
</comment>
<evidence type="ECO:0000313" key="6">
    <source>
        <dbReference type="EMBL" id="MPN16537.1"/>
    </source>
</evidence>
<accession>A0A645FQ31</accession>
<keyword evidence="3" id="KW-0812">Transmembrane</keyword>
<dbReference type="EMBL" id="VSSQ01063507">
    <property type="protein sequence ID" value="MPN16537.1"/>
    <property type="molecule type" value="Genomic_DNA"/>
</dbReference>
<dbReference type="Gene3D" id="1.10.3860.10">
    <property type="entry name" value="Sodium:dicarboxylate symporter"/>
    <property type="match status" value="1"/>
</dbReference>
<keyword evidence="5" id="KW-0472">Membrane</keyword>
<keyword evidence="2" id="KW-0813">Transport</keyword>
<gene>
    <name evidence="6" type="ORF">SDC9_163881</name>
</gene>
<proteinExistence type="predicted"/>
<dbReference type="Pfam" id="PF00375">
    <property type="entry name" value="SDF"/>
    <property type="match status" value="1"/>
</dbReference>
<dbReference type="InterPro" id="IPR036458">
    <property type="entry name" value="Na:dicarbo_symporter_sf"/>
</dbReference>
<evidence type="ECO:0000256" key="2">
    <source>
        <dbReference type="ARBA" id="ARBA00022448"/>
    </source>
</evidence>
<dbReference type="AlphaFoldDB" id="A0A645FQ31"/>
<dbReference type="InterPro" id="IPR001991">
    <property type="entry name" value="Na-dicarboxylate_symporter"/>
</dbReference>
<dbReference type="GO" id="GO:0016020">
    <property type="term" value="C:membrane"/>
    <property type="evidence" value="ECO:0007669"/>
    <property type="project" value="UniProtKB-SubCell"/>
</dbReference>
<reference evidence="6" key="1">
    <citation type="submission" date="2019-08" db="EMBL/GenBank/DDBJ databases">
        <authorList>
            <person name="Kucharzyk K."/>
            <person name="Murdoch R.W."/>
            <person name="Higgins S."/>
            <person name="Loffler F."/>
        </authorList>
    </citation>
    <scope>NUCLEOTIDE SEQUENCE</scope>
</reference>
<evidence type="ECO:0000256" key="3">
    <source>
        <dbReference type="ARBA" id="ARBA00022692"/>
    </source>
</evidence>
<evidence type="ECO:0000256" key="5">
    <source>
        <dbReference type="ARBA" id="ARBA00023136"/>
    </source>
</evidence>